<evidence type="ECO:0000256" key="1">
    <source>
        <dbReference type="SAM" id="Phobius"/>
    </source>
</evidence>
<dbReference type="Gene3D" id="1.20.144.10">
    <property type="entry name" value="Phosphatidic acid phosphatase type 2/haloperoxidase"/>
    <property type="match status" value="1"/>
</dbReference>
<evidence type="ECO:0000313" key="3">
    <source>
        <dbReference type="EMBL" id="EHR49720.1"/>
    </source>
</evidence>
<dbReference type="InterPro" id="IPR036938">
    <property type="entry name" value="PAP2/HPO_sf"/>
</dbReference>
<proteinExistence type="predicted"/>
<dbReference type="RefSeq" id="WP_009153106.1">
    <property type="nucleotide sequence ID" value="NZ_CM001439.1"/>
</dbReference>
<name>H5X0J5_9PSEU</name>
<sequence>MTAVTARSNIVLGAVLLAIFVALGFVVRGSPGMVDDALRETIGGHWQGVAGTAAAAVSLVLGPPLPVITGVALIVATVRLRQLGDPRAGITFRVLILLGACRITSVVAKPVFARDRPRAYPDAFSYPSGHVASVASTGFALVVLCAWLYPRLVRLVWWLAVVATGLAAAARVALGVHWLTDTVGSVLAVGGVGLLLGVALKLLPPPRGGVASAS</sequence>
<feature type="transmembrane region" description="Helical" evidence="1">
    <location>
        <begin position="156"/>
        <end position="179"/>
    </location>
</feature>
<keyword evidence="1" id="KW-1133">Transmembrane helix</keyword>
<dbReference type="Pfam" id="PF01569">
    <property type="entry name" value="PAP2"/>
    <property type="match status" value="1"/>
</dbReference>
<dbReference type="AlphaFoldDB" id="H5X0J5"/>
<dbReference type="PANTHER" id="PTHR14969">
    <property type="entry name" value="SPHINGOSINE-1-PHOSPHATE PHOSPHOHYDROLASE"/>
    <property type="match status" value="1"/>
</dbReference>
<reference evidence="3 4" key="1">
    <citation type="journal article" date="2012" name="Stand. Genomic Sci.">
        <title>Genome sequence of the ocean sediment bacterium Saccharomonospora marina type strain (XMU15(T)).</title>
        <authorList>
            <person name="Klenk H.P."/>
            <person name="Lu M."/>
            <person name="Lucas S."/>
            <person name="Lapidus A."/>
            <person name="Copeland A."/>
            <person name="Pitluck S."/>
            <person name="Goodwin L.A."/>
            <person name="Han C."/>
            <person name="Tapia R."/>
            <person name="Brambilla E.M."/>
            <person name="Potter G."/>
            <person name="Land M."/>
            <person name="Ivanova N."/>
            <person name="Rohde M."/>
            <person name="Goker M."/>
            <person name="Detter J.C."/>
            <person name="Li W.J."/>
            <person name="Kyrpides N.C."/>
            <person name="Woyke T."/>
        </authorList>
    </citation>
    <scope>NUCLEOTIDE SEQUENCE [LARGE SCALE GENOMIC DNA]</scope>
    <source>
        <strain evidence="3 4">XMU15</strain>
    </source>
</reference>
<dbReference type="STRING" id="882083.SacmaDRAFT_1444"/>
<feature type="transmembrane region" description="Helical" evidence="1">
    <location>
        <begin position="90"/>
        <end position="108"/>
    </location>
</feature>
<keyword evidence="1" id="KW-0812">Transmembrane</keyword>
<accession>H5X0J5</accession>
<feature type="transmembrane region" description="Helical" evidence="1">
    <location>
        <begin position="53"/>
        <end position="78"/>
    </location>
</feature>
<feature type="transmembrane region" description="Helical" evidence="1">
    <location>
        <begin position="128"/>
        <end position="149"/>
    </location>
</feature>
<dbReference type="InterPro" id="IPR000326">
    <property type="entry name" value="PAP2/HPO"/>
</dbReference>
<feature type="transmembrane region" description="Helical" evidence="1">
    <location>
        <begin position="185"/>
        <end position="203"/>
    </location>
</feature>
<dbReference type="Proteomes" id="UP000004926">
    <property type="component" value="Chromosome"/>
</dbReference>
<dbReference type="EMBL" id="CM001439">
    <property type="protein sequence ID" value="EHR49720.1"/>
    <property type="molecule type" value="Genomic_DNA"/>
</dbReference>
<dbReference type="SUPFAM" id="SSF48317">
    <property type="entry name" value="Acid phosphatase/Vanadium-dependent haloperoxidase"/>
    <property type="match status" value="1"/>
</dbReference>
<gene>
    <name evidence="3" type="ORF">SacmaDRAFT_1444</name>
</gene>
<keyword evidence="4" id="KW-1185">Reference proteome</keyword>
<dbReference type="SMART" id="SM00014">
    <property type="entry name" value="acidPPc"/>
    <property type="match status" value="1"/>
</dbReference>
<protein>
    <submittedName>
        <fullName evidence="3">PAP2 superfamily protein</fullName>
    </submittedName>
</protein>
<feature type="domain" description="Phosphatidic acid phosphatase type 2/haloperoxidase" evidence="2">
    <location>
        <begin position="92"/>
        <end position="197"/>
    </location>
</feature>
<evidence type="ECO:0000313" key="4">
    <source>
        <dbReference type="Proteomes" id="UP000004926"/>
    </source>
</evidence>
<keyword evidence="1" id="KW-0472">Membrane</keyword>
<dbReference type="eggNOG" id="COG0671">
    <property type="taxonomic scope" value="Bacteria"/>
</dbReference>
<dbReference type="PANTHER" id="PTHR14969:SF13">
    <property type="entry name" value="AT30094P"/>
    <property type="match status" value="1"/>
</dbReference>
<organism evidence="3 4">
    <name type="scientific">Saccharomonospora marina XMU15</name>
    <dbReference type="NCBI Taxonomy" id="882083"/>
    <lineage>
        <taxon>Bacteria</taxon>
        <taxon>Bacillati</taxon>
        <taxon>Actinomycetota</taxon>
        <taxon>Actinomycetes</taxon>
        <taxon>Pseudonocardiales</taxon>
        <taxon>Pseudonocardiaceae</taxon>
        <taxon>Saccharomonospora</taxon>
    </lineage>
</organism>
<dbReference type="HOGENOM" id="CLU_1325717_0_0_11"/>
<evidence type="ECO:0000259" key="2">
    <source>
        <dbReference type="SMART" id="SM00014"/>
    </source>
</evidence>